<comment type="subcellular location">
    <subcellularLocation>
        <location evidence="1">Membrane</location>
        <topology evidence="1">Multi-pass membrane protein</topology>
    </subcellularLocation>
</comment>
<dbReference type="PANTHER" id="PTHR31014:SF0">
    <property type="entry name" value="MITOCHONDRIAL TRANSLATION SYSTEM COMPONENT PET127-RELATED"/>
    <property type="match status" value="1"/>
</dbReference>
<dbReference type="GO" id="GO:0016020">
    <property type="term" value="C:membrane"/>
    <property type="evidence" value="ECO:0007669"/>
    <property type="project" value="UniProtKB-SubCell"/>
</dbReference>
<evidence type="ECO:0000313" key="5">
    <source>
        <dbReference type="Proteomes" id="UP000281468"/>
    </source>
</evidence>
<dbReference type="Pfam" id="PF08634">
    <property type="entry name" value="Pet127"/>
    <property type="match status" value="1"/>
</dbReference>
<organism evidence="4 5">
    <name type="scientific">Hortaea werneckii</name>
    <name type="common">Black yeast</name>
    <name type="synonym">Cladosporium werneckii</name>
    <dbReference type="NCBI Taxonomy" id="91943"/>
    <lineage>
        <taxon>Eukaryota</taxon>
        <taxon>Fungi</taxon>
        <taxon>Dikarya</taxon>
        <taxon>Ascomycota</taxon>
        <taxon>Pezizomycotina</taxon>
        <taxon>Dothideomycetes</taxon>
        <taxon>Dothideomycetidae</taxon>
        <taxon>Mycosphaerellales</taxon>
        <taxon>Teratosphaeriaceae</taxon>
        <taxon>Hortaea</taxon>
    </lineage>
</organism>
<dbReference type="Gene3D" id="1.20.1250.20">
    <property type="entry name" value="MFS general substrate transporter like domains"/>
    <property type="match status" value="1"/>
</dbReference>
<evidence type="ECO:0000256" key="1">
    <source>
        <dbReference type="ARBA" id="ARBA00004141"/>
    </source>
</evidence>
<feature type="compositionally biased region" description="Basic residues" evidence="2">
    <location>
        <begin position="676"/>
        <end position="689"/>
    </location>
</feature>
<dbReference type="GO" id="GO:0005740">
    <property type="term" value="C:mitochondrial envelope"/>
    <property type="evidence" value="ECO:0007669"/>
    <property type="project" value="TreeGrafter"/>
</dbReference>
<keyword evidence="3" id="KW-0812">Transmembrane</keyword>
<gene>
    <name evidence="4" type="ORF">D0862_03773</name>
</gene>
<dbReference type="GO" id="GO:0000964">
    <property type="term" value="P:mitochondrial RNA 5'-end processing"/>
    <property type="evidence" value="ECO:0007669"/>
    <property type="project" value="TreeGrafter"/>
</dbReference>
<feature type="region of interest" description="Disordered" evidence="2">
    <location>
        <begin position="1272"/>
        <end position="1293"/>
    </location>
</feature>
<proteinExistence type="predicted"/>
<dbReference type="Pfam" id="PF07690">
    <property type="entry name" value="MFS_1"/>
    <property type="match status" value="1"/>
</dbReference>
<dbReference type="PANTHER" id="PTHR31014">
    <property type="entry name" value="MITOCHONDRIAL TRANSLATION SYSTEM COMPONENT PET127-RELATED"/>
    <property type="match status" value="1"/>
</dbReference>
<evidence type="ECO:0000313" key="4">
    <source>
        <dbReference type="EMBL" id="RMZ09023.1"/>
    </source>
</evidence>
<feature type="transmembrane region" description="Helical" evidence="3">
    <location>
        <begin position="94"/>
        <end position="115"/>
    </location>
</feature>
<feature type="transmembrane region" description="Helical" evidence="3">
    <location>
        <begin position="56"/>
        <end position="74"/>
    </location>
</feature>
<dbReference type="VEuPathDB" id="FungiDB:BTJ68_13117"/>
<dbReference type="InterPro" id="IPR013943">
    <property type="entry name" value="Pet127"/>
</dbReference>
<dbReference type="EMBL" id="QWIQ01000085">
    <property type="protein sequence ID" value="RMZ09023.1"/>
    <property type="molecule type" value="Genomic_DNA"/>
</dbReference>
<feature type="compositionally biased region" description="Polar residues" evidence="2">
    <location>
        <begin position="1176"/>
        <end position="1195"/>
    </location>
</feature>
<feature type="transmembrane region" description="Helical" evidence="3">
    <location>
        <begin position="186"/>
        <end position="207"/>
    </location>
</feature>
<keyword evidence="3" id="KW-1133">Transmembrane helix</keyword>
<feature type="region of interest" description="Disordered" evidence="2">
    <location>
        <begin position="1150"/>
        <end position="1201"/>
    </location>
</feature>
<evidence type="ECO:0000256" key="3">
    <source>
        <dbReference type="SAM" id="Phobius"/>
    </source>
</evidence>
<protein>
    <recommendedName>
        <fullName evidence="6">Major facilitator superfamily (MFS) profile domain-containing protein</fullName>
    </recommendedName>
</protein>
<reference evidence="4 5" key="1">
    <citation type="journal article" date="2018" name="BMC Genomics">
        <title>Genomic evidence for intraspecific hybridization in a clonal and extremely halotolerant yeast.</title>
        <authorList>
            <person name="Gostincar C."/>
            <person name="Stajich J.E."/>
            <person name="Zupancic J."/>
            <person name="Zalar P."/>
            <person name="Gunde-Cimerman N."/>
        </authorList>
    </citation>
    <scope>NUCLEOTIDE SEQUENCE [LARGE SCALE GENOMIC DNA]</scope>
    <source>
        <strain evidence="4 5">EXF-171</strain>
    </source>
</reference>
<evidence type="ECO:0008006" key="6">
    <source>
        <dbReference type="Google" id="ProtNLM"/>
    </source>
</evidence>
<feature type="transmembrane region" description="Helical" evidence="3">
    <location>
        <begin position="219"/>
        <end position="239"/>
    </location>
</feature>
<feature type="compositionally biased region" description="Low complexity" evidence="2">
    <location>
        <begin position="306"/>
        <end position="315"/>
    </location>
</feature>
<dbReference type="InterPro" id="IPR036259">
    <property type="entry name" value="MFS_trans_sf"/>
</dbReference>
<feature type="compositionally biased region" description="Low complexity" evidence="2">
    <location>
        <begin position="1158"/>
        <end position="1168"/>
    </location>
</feature>
<feature type="compositionally biased region" description="Polar residues" evidence="2">
    <location>
        <begin position="700"/>
        <end position="714"/>
    </location>
</feature>
<name>A0A3M7H6Z4_HORWE</name>
<dbReference type="SUPFAM" id="SSF103473">
    <property type="entry name" value="MFS general substrate transporter"/>
    <property type="match status" value="1"/>
</dbReference>
<dbReference type="Proteomes" id="UP000281468">
    <property type="component" value="Unassembled WGS sequence"/>
</dbReference>
<feature type="compositionally biased region" description="Basic and acidic residues" evidence="2">
    <location>
        <begin position="622"/>
        <end position="650"/>
    </location>
</feature>
<dbReference type="InterPro" id="IPR011701">
    <property type="entry name" value="MFS"/>
</dbReference>
<sequence length="1366" mass="152614">MDSTTAQKPALNANATEQQSVIPTPDRLSIDDLEDARPATNAQGGVQKIEAVTLTWSQNSVFLLLILIWFLTLVNNMKTSMVYSLTAYATSDFLGHSLLTIISVVSSAMAGAVYIPMAKALDLWGRAEGFMLMTLLCIIGIILLAASQNLPTYCAGEVFYSVGFGGLAYSWNVLAADITSLRNRGLAFAFTSSPALISAFAGSKAAAEFLLHSTWRWGYGMWAIVLPAFAFPVIALLTWNTRRAEKKVGRVRSALMYRALLRHRSWGPSGYVCRSCRHHRGLAASQARGKSIDAREADATDDDLLDNPLNNINEEYGSHTRPAKVRKANEDTEKSQTTKDKIRERQAQGSATDFQALKSSLGHRVEDVASLEDTGVERADQGNAKLNKIVAELRKEVPGSDEDAMANKILEAVEGQDEAADDVAGMENVPAENPSEERLSKPIERPLFSHTPGTDDVYVPPGQISSQIKPIRQADKASDPLNSEAREDEPEDTMLGVHRPLSIGRAATPKSLWQKVQETKLRPQWGGSSAGNSAFTGIDFESLRAADKRSPEPMVNTAGATRAWGGELSAKLVAEAESDPEAQRSHLEQRKDANSRISKFMASGFEDLKKNLASRVELPVKQVREERPEEHENVPEVQDETHAKAVHESSGEGLEDEGGESQPTSQGQETKLDKIRARRRARKEARKARQLQAAQESRTQDPSNKPAQEPSNTPDEAPAVSEITEQHQESEPLQSTLPPAEPTKIESTDINSLNASDLVVNALNIEQPPVLPLQYGLDRALFNQGVYQLQDAHSRVYNFDPYLQKVMPITEFDFNALQEYKTSSQDEALSSLAKQHGSKFIGSTSSMTGTLAHFHFLISNWRELNLNMLSRGFGADTARFTNINRAPNAIFLRHKNGTYAIDADKEHDSPNVLMMLGKSMEKLLTLPKEQYERYRKGSKNPILDAEKDEAESYEYTTMGNFLMRSQLDAYDSRLPGKGTFDLKTRAVVSIRMDAEDYGKMLGYEIHTLQGNFESYEREYYDMLRSTMLKYMLQARMGRMDGIFVAYHNIERIFGFQYLPISEMDRALHGQVERCLGDQEFKASVRMMDEVLQKATDAFPGKSLRLYFETAESPMTMMWVFAEPMEEHEIDQIQNTSKERVSKFEQKIMGIEKEEEESNNASTSTSTNAAEKKEQDTAFQSDEPQKQTYNSSSSPADSAFFNEKLGGSEENLKPLFAATLICQNWVNGVHPEDNTVRRLHPSDKWEIQYILKEAKMPLAEKWARYEDCKTRRRKTHAKYPDGDEGEEASGEKKESRYIRMLKEMSAKGREFRGKLDEMESGKEKVVLGSSITKGASVDSSGATTSDLDAEQVKDTDTYLHWLYGRLW</sequence>
<feature type="transmembrane region" description="Helical" evidence="3">
    <location>
        <begin position="158"/>
        <end position="174"/>
    </location>
</feature>
<dbReference type="GO" id="GO:0022857">
    <property type="term" value="F:transmembrane transporter activity"/>
    <property type="evidence" value="ECO:0007669"/>
    <property type="project" value="InterPro"/>
</dbReference>
<keyword evidence="3" id="KW-0472">Membrane</keyword>
<comment type="caution">
    <text evidence="4">The sequence shown here is derived from an EMBL/GenBank/DDBJ whole genome shotgun (WGS) entry which is preliminary data.</text>
</comment>
<feature type="region of interest" description="Disordered" evidence="2">
    <location>
        <begin position="619"/>
        <end position="745"/>
    </location>
</feature>
<feature type="transmembrane region" description="Helical" evidence="3">
    <location>
        <begin position="127"/>
        <end position="146"/>
    </location>
</feature>
<feature type="region of interest" description="Disordered" evidence="2">
    <location>
        <begin position="287"/>
        <end position="351"/>
    </location>
</feature>
<feature type="region of interest" description="Disordered" evidence="2">
    <location>
        <begin position="418"/>
        <end position="492"/>
    </location>
</feature>
<accession>A0A3M7H6Z4</accession>
<evidence type="ECO:0000256" key="2">
    <source>
        <dbReference type="SAM" id="MobiDB-lite"/>
    </source>
</evidence>
<feature type="compositionally biased region" description="Basic and acidic residues" evidence="2">
    <location>
        <begin position="327"/>
        <end position="346"/>
    </location>
</feature>
<dbReference type="FunFam" id="1.20.1250.20:FF:000381">
    <property type="entry name" value="Siderophore iron transporter mirB"/>
    <property type="match status" value="1"/>
</dbReference>
<feature type="compositionally biased region" description="Basic and acidic residues" evidence="2">
    <location>
        <begin position="435"/>
        <end position="444"/>
    </location>
</feature>